<organism evidence="3 4">
    <name type="scientific">Fulvimonas soli</name>
    <dbReference type="NCBI Taxonomy" id="155197"/>
    <lineage>
        <taxon>Bacteria</taxon>
        <taxon>Pseudomonadati</taxon>
        <taxon>Pseudomonadota</taxon>
        <taxon>Gammaproteobacteria</taxon>
        <taxon>Lysobacterales</taxon>
        <taxon>Rhodanobacteraceae</taxon>
        <taxon>Fulvimonas</taxon>
    </lineage>
</organism>
<reference evidence="3 4" key="1">
    <citation type="submission" date="2018-05" db="EMBL/GenBank/DDBJ databases">
        <title>Genomic Encyclopedia of Type Strains, Phase IV (KMG-IV): sequencing the most valuable type-strain genomes for metagenomic binning, comparative biology and taxonomic classification.</title>
        <authorList>
            <person name="Goeker M."/>
        </authorList>
    </citation>
    <scope>NUCLEOTIDE SEQUENCE [LARGE SCALE GENOMIC DNA]</scope>
    <source>
        <strain evidence="3 4">DSM 14263</strain>
    </source>
</reference>
<dbReference type="InterPro" id="IPR002347">
    <property type="entry name" value="SDR_fam"/>
</dbReference>
<keyword evidence="2" id="KW-0560">Oxidoreductase</keyword>
<gene>
    <name evidence="3" type="ORF">C7456_10322</name>
</gene>
<comment type="caution">
    <text evidence="3">The sequence shown here is derived from an EMBL/GenBank/DDBJ whole genome shotgun (WGS) entry which is preliminary data.</text>
</comment>
<evidence type="ECO:0000313" key="3">
    <source>
        <dbReference type="EMBL" id="PWK91903.1"/>
    </source>
</evidence>
<name>A0A316IFV4_9GAMM</name>
<proteinExistence type="inferred from homology"/>
<dbReference type="PANTHER" id="PTHR43669:SF3">
    <property type="entry name" value="ALCOHOL DEHYDROGENASE, PUTATIVE (AFU_ORTHOLOGUE AFUA_3G03445)-RELATED"/>
    <property type="match status" value="1"/>
</dbReference>
<dbReference type="FunFam" id="3.40.50.720:FF:000084">
    <property type="entry name" value="Short-chain dehydrogenase reductase"/>
    <property type="match status" value="1"/>
</dbReference>
<dbReference type="RefSeq" id="WP_170120168.1">
    <property type="nucleotide sequence ID" value="NZ_MSZV01000069.1"/>
</dbReference>
<dbReference type="PANTHER" id="PTHR43669">
    <property type="entry name" value="5-KETO-D-GLUCONATE 5-REDUCTASE"/>
    <property type="match status" value="1"/>
</dbReference>
<dbReference type="Gene3D" id="3.40.50.720">
    <property type="entry name" value="NAD(P)-binding Rossmann-like Domain"/>
    <property type="match status" value="1"/>
</dbReference>
<dbReference type="CDD" id="cd05233">
    <property type="entry name" value="SDR_c"/>
    <property type="match status" value="1"/>
</dbReference>
<dbReference type="PRINTS" id="PR00081">
    <property type="entry name" value="GDHRDH"/>
</dbReference>
<accession>A0A316IFV4</accession>
<evidence type="ECO:0000256" key="1">
    <source>
        <dbReference type="ARBA" id="ARBA00006484"/>
    </source>
</evidence>
<dbReference type="SUPFAM" id="SSF51735">
    <property type="entry name" value="NAD(P)-binding Rossmann-fold domains"/>
    <property type="match status" value="1"/>
</dbReference>
<protein>
    <submittedName>
        <fullName evidence="3">3-oxoacyl-[acyl-carrier protein] reductase</fullName>
    </submittedName>
</protein>
<dbReference type="Pfam" id="PF13561">
    <property type="entry name" value="adh_short_C2"/>
    <property type="match status" value="1"/>
</dbReference>
<comment type="similarity">
    <text evidence="1">Belongs to the short-chain dehydrogenases/reductases (SDR) family.</text>
</comment>
<dbReference type="AlphaFoldDB" id="A0A316IFV4"/>
<evidence type="ECO:0000313" key="4">
    <source>
        <dbReference type="Proteomes" id="UP000245812"/>
    </source>
</evidence>
<evidence type="ECO:0000256" key="2">
    <source>
        <dbReference type="ARBA" id="ARBA00023002"/>
    </source>
</evidence>
<dbReference type="InterPro" id="IPR036291">
    <property type="entry name" value="NAD(P)-bd_dom_sf"/>
</dbReference>
<dbReference type="EMBL" id="QGHC01000003">
    <property type="protein sequence ID" value="PWK91903.1"/>
    <property type="molecule type" value="Genomic_DNA"/>
</dbReference>
<dbReference type="Proteomes" id="UP000245812">
    <property type="component" value="Unassembled WGS sequence"/>
</dbReference>
<keyword evidence="4" id="KW-1185">Reference proteome</keyword>
<dbReference type="GO" id="GO:0016491">
    <property type="term" value="F:oxidoreductase activity"/>
    <property type="evidence" value="ECO:0007669"/>
    <property type="project" value="UniProtKB-KW"/>
</dbReference>
<sequence length="258" mass="27068">MGRLSGRVALITGGASGIGEAACRRFLEEGAKVALVDIDEQRGPALAAELGADVLFLPGNHINRDDNARAIAAVVEHWGGLDILYCNAGRGSAGTLEETTDAAMQADLDSHVIGPMRMVQAALPALRASATRDARRSAAIVITASRSSLKARPNMLSYATAKHAELGLMRALAEDLGPMNIRVNAVCPGMVETPLSRSMAAVYRAEPDEIYRKLASETPLRRLARAVDVANAALFLASDEAAAIHGHALLVDSGVHAC</sequence>